<comment type="caution">
    <text evidence="1">The sequence shown here is derived from an EMBL/GenBank/DDBJ whole genome shotgun (WGS) entry which is preliminary data.</text>
</comment>
<sequence length="302" mass="34797">MEGSEVLLTPPIIFACGGNTDVRLPEPESVRGYFIQHVASKEPQLSPYIQLAENFKDWLHDSKYSDLKTFEEDLAHISSLILLFLESPGTIAELGLFSTNINLIKKLVIFVGADHFGNDSFINLGPLRYIEQKNQEAIYSYPWKDKDIKNTVKNHLVNISQDVKDLLEKKHKKEFFDKNNPGHIAFLVFEIVLIFKALKYSEIFNFLACLELSISKPKLTRLLFLLEKLELISKKRYGGSDFYFPIQKNSRVSLSLKDKDNKIDRLTLTMAAMQFYTQDPNERHRQTMLGSLFVKEETGVRL</sequence>
<evidence type="ECO:0000313" key="1">
    <source>
        <dbReference type="EMBL" id="MBD9357449.1"/>
    </source>
</evidence>
<dbReference type="NCBIfam" id="NF038232">
    <property type="entry name" value="STM3845_fam"/>
    <property type="match status" value="1"/>
</dbReference>
<reference evidence="1 2" key="1">
    <citation type="submission" date="2020-09" db="EMBL/GenBank/DDBJ databases">
        <title>Methylomonas albis sp. nov. and Methylomonas fluvii sp. nov.: Two cold-adapted methanotrophs from the River Elbe and an amended description of Methylovulum psychrotolerans strain Eb1.</title>
        <authorList>
            <person name="Bussmann I.K."/>
            <person name="Klings K.-W."/>
            <person name="Warnstedt J."/>
            <person name="Hoppert M."/>
            <person name="Saborowski A."/>
            <person name="Horn F."/>
            <person name="Liebner S."/>
        </authorList>
    </citation>
    <scope>NUCLEOTIDE SEQUENCE [LARGE SCALE GENOMIC DNA]</scope>
    <source>
        <strain evidence="1 2">EbA</strain>
    </source>
</reference>
<dbReference type="Proteomes" id="UP000652176">
    <property type="component" value="Unassembled WGS sequence"/>
</dbReference>
<dbReference type="EMBL" id="JACXSS010000001">
    <property type="protein sequence ID" value="MBD9357449.1"/>
    <property type="molecule type" value="Genomic_DNA"/>
</dbReference>
<organism evidence="1 2">
    <name type="scientific">Methylomonas albis</name>
    <dbReference type="NCBI Taxonomy" id="1854563"/>
    <lineage>
        <taxon>Bacteria</taxon>
        <taxon>Pseudomonadati</taxon>
        <taxon>Pseudomonadota</taxon>
        <taxon>Gammaproteobacteria</taxon>
        <taxon>Methylococcales</taxon>
        <taxon>Methylococcaceae</taxon>
        <taxon>Methylomonas</taxon>
    </lineage>
</organism>
<evidence type="ECO:0000313" key="2">
    <source>
        <dbReference type="Proteomes" id="UP000652176"/>
    </source>
</evidence>
<keyword evidence="2" id="KW-1185">Reference proteome</keyword>
<accession>A0ABR9D2V4</accession>
<protein>
    <submittedName>
        <fullName evidence="1">Uncharacterized protein</fullName>
    </submittedName>
</protein>
<proteinExistence type="predicted"/>
<dbReference type="InterPro" id="IPR049725">
    <property type="entry name" value="STM3845-like"/>
</dbReference>
<dbReference type="RefSeq" id="WP_192375729.1">
    <property type="nucleotide sequence ID" value="NZ_CAJHIV010000001.1"/>
</dbReference>
<name>A0ABR9D2V4_9GAMM</name>
<gene>
    <name evidence="1" type="ORF">IE877_16465</name>
</gene>